<organism evidence="1 2">
    <name type="scientific">Xylaria grammica</name>
    <dbReference type="NCBI Taxonomy" id="363999"/>
    <lineage>
        <taxon>Eukaryota</taxon>
        <taxon>Fungi</taxon>
        <taxon>Dikarya</taxon>
        <taxon>Ascomycota</taxon>
        <taxon>Pezizomycotina</taxon>
        <taxon>Sordariomycetes</taxon>
        <taxon>Xylariomycetidae</taxon>
        <taxon>Xylariales</taxon>
        <taxon>Xylariaceae</taxon>
        <taxon>Xylaria</taxon>
    </lineage>
</organism>
<dbReference type="Proteomes" id="UP000286045">
    <property type="component" value="Unassembled WGS sequence"/>
</dbReference>
<sequence>MATRTHLNYELFPELPRDFIAAAEEFNSVWKRTGMGNISNVLQKRQRVTVKNINPIVISDSKDDEITDTIAVPDEEDAKPGGKDVDLRCVAC</sequence>
<name>A0A439D038_9PEZI</name>
<evidence type="ECO:0000313" key="2">
    <source>
        <dbReference type="Proteomes" id="UP000286045"/>
    </source>
</evidence>
<evidence type="ECO:0000313" key="1">
    <source>
        <dbReference type="EMBL" id="RWA07814.1"/>
    </source>
</evidence>
<keyword evidence="2" id="KW-1185">Reference proteome</keyword>
<proteinExistence type="predicted"/>
<protein>
    <submittedName>
        <fullName evidence="1">Uncharacterized protein</fullName>
    </submittedName>
</protein>
<reference evidence="1 2" key="1">
    <citation type="submission" date="2018-12" db="EMBL/GenBank/DDBJ databases">
        <title>Draft genome sequence of Xylaria grammica IHI A82.</title>
        <authorList>
            <person name="Buettner E."/>
            <person name="Kellner H."/>
        </authorList>
    </citation>
    <scope>NUCLEOTIDE SEQUENCE [LARGE SCALE GENOMIC DNA]</scope>
    <source>
        <strain evidence="1 2">IHI A82</strain>
    </source>
</reference>
<gene>
    <name evidence="1" type="ORF">EKO27_g7296</name>
</gene>
<dbReference type="EMBL" id="RYZI01000235">
    <property type="protein sequence ID" value="RWA07814.1"/>
    <property type="molecule type" value="Genomic_DNA"/>
</dbReference>
<accession>A0A439D038</accession>
<comment type="caution">
    <text evidence="1">The sequence shown here is derived from an EMBL/GenBank/DDBJ whole genome shotgun (WGS) entry which is preliminary data.</text>
</comment>
<dbReference type="AlphaFoldDB" id="A0A439D038"/>